<reference evidence="2" key="1">
    <citation type="submission" date="2014-11" db="EMBL/GenBank/DDBJ databases">
        <authorList>
            <person name="Amaro Gonzalez C."/>
        </authorList>
    </citation>
    <scope>NUCLEOTIDE SEQUENCE</scope>
</reference>
<protein>
    <submittedName>
        <fullName evidence="2">Uncharacterized protein</fullName>
    </submittedName>
</protein>
<dbReference type="EMBL" id="GBXM01072560">
    <property type="protein sequence ID" value="JAH36017.1"/>
    <property type="molecule type" value="Transcribed_RNA"/>
</dbReference>
<accession>A0A0E9S474</accession>
<keyword evidence="1" id="KW-0812">Transmembrane</keyword>
<dbReference type="AlphaFoldDB" id="A0A0E9S474"/>
<evidence type="ECO:0000256" key="1">
    <source>
        <dbReference type="SAM" id="Phobius"/>
    </source>
</evidence>
<reference evidence="2" key="2">
    <citation type="journal article" date="2015" name="Fish Shellfish Immunol.">
        <title>Early steps in the European eel (Anguilla anguilla)-Vibrio vulnificus interaction in the gills: Role of the RtxA13 toxin.</title>
        <authorList>
            <person name="Callol A."/>
            <person name="Pajuelo D."/>
            <person name="Ebbesson L."/>
            <person name="Teles M."/>
            <person name="MacKenzie S."/>
            <person name="Amaro C."/>
        </authorList>
    </citation>
    <scope>NUCLEOTIDE SEQUENCE</scope>
</reference>
<feature type="transmembrane region" description="Helical" evidence="1">
    <location>
        <begin position="6"/>
        <end position="25"/>
    </location>
</feature>
<keyword evidence="1" id="KW-0472">Membrane</keyword>
<proteinExistence type="predicted"/>
<evidence type="ECO:0000313" key="2">
    <source>
        <dbReference type="EMBL" id="JAH36017.1"/>
    </source>
</evidence>
<name>A0A0E9S474_ANGAN</name>
<keyword evidence="1" id="KW-1133">Transmembrane helix</keyword>
<organism evidence="2">
    <name type="scientific">Anguilla anguilla</name>
    <name type="common">European freshwater eel</name>
    <name type="synonym">Muraena anguilla</name>
    <dbReference type="NCBI Taxonomy" id="7936"/>
    <lineage>
        <taxon>Eukaryota</taxon>
        <taxon>Metazoa</taxon>
        <taxon>Chordata</taxon>
        <taxon>Craniata</taxon>
        <taxon>Vertebrata</taxon>
        <taxon>Euteleostomi</taxon>
        <taxon>Actinopterygii</taxon>
        <taxon>Neopterygii</taxon>
        <taxon>Teleostei</taxon>
        <taxon>Anguilliformes</taxon>
        <taxon>Anguillidae</taxon>
        <taxon>Anguilla</taxon>
    </lineage>
</organism>
<sequence>MFKCQRWLALLRCLTSQLLLALFLFRRDQKI</sequence>